<evidence type="ECO:0000256" key="26">
    <source>
        <dbReference type="ARBA" id="ARBA00060592"/>
    </source>
</evidence>
<dbReference type="PANTHER" id="PTHR32282:SF27">
    <property type="entry name" value="PENICILLIN-BINDING PROTEIN 1A"/>
    <property type="match status" value="1"/>
</dbReference>
<accession>A0A480B2W8</accession>
<dbReference type="NCBIfam" id="TIGR02074">
    <property type="entry name" value="PBP_1a_fam"/>
    <property type="match status" value="1"/>
</dbReference>
<dbReference type="GO" id="GO:0009002">
    <property type="term" value="F:serine-type D-Ala-D-Ala carboxypeptidase activity"/>
    <property type="evidence" value="ECO:0007669"/>
    <property type="project" value="UniProtKB-EC"/>
</dbReference>
<dbReference type="EMBL" id="BJCL01000029">
    <property type="protein sequence ID" value="GCL66245.1"/>
    <property type="molecule type" value="Genomic_DNA"/>
</dbReference>
<keyword evidence="11" id="KW-0328">Glycosyltransferase</keyword>
<evidence type="ECO:0000256" key="9">
    <source>
        <dbReference type="ARBA" id="ARBA00022645"/>
    </source>
</evidence>
<dbReference type="Gene3D" id="3.40.710.10">
    <property type="entry name" value="DD-peptidase/beta-lactamase superfamily"/>
    <property type="match status" value="2"/>
</dbReference>
<keyword evidence="15" id="KW-0133">Cell shape</keyword>
<dbReference type="GO" id="GO:0008658">
    <property type="term" value="F:penicillin binding"/>
    <property type="evidence" value="ECO:0007669"/>
    <property type="project" value="InterPro"/>
</dbReference>
<dbReference type="FunFam" id="1.10.3810.10:FF:000003">
    <property type="entry name" value="Penicillin-binding protein 1a"/>
    <property type="match status" value="1"/>
</dbReference>
<dbReference type="GO" id="GO:0009252">
    <property type="term" value="P:peptidoglycan biosynthetic process"/>
    <property type="evidence" value="ECO:0007669"/>
    <property type="project" value="UniProtKB-UniPathway"/>
</dbReference>
<evidence type="ECO:0000256" key="18">
    <source>
        <dbReference type="ARBA" id="ARBA00022989"/>
    </source>
</evidence>
<keyword evidence="12" id="KW-0808">Transferase</keyword>
<keyword evidence="21" id="KW-0511">Multifunctional enzyme</keyword>
<evidence type="ECO:0000259" key="30">
    <source>
        <dbReference type="Pfam" id="PF17092"/>
    </source>
</evidence>
<evidence type="ECO:0000256" key="6">
    <source>
        <dbReference type="ARBA" id="ARBA00018638"/>
    </source>
</evidence>
<dbReference type="GO" id="GO:0071555">
    <property type="term" value="P:cell wall organization"/>
    <property type="evidence" value="ECO:0007669"/>
    <property type="project" value="UniProtKB-KW"/>
</dbReference>
<evidence type="ECO:0000256" key="1">
    <source>
        <dbReference type="ARBA" id="ARBA00004249"/>
    </source>
</evidence>
<keyword evidence="7" id="KW-1003">Cell membrane</keyword>
<keyword evidence="16" id="KW-0735">Signal-anchor</keyword>
<evidence type="ECO:0000313" key="32">
    <source>
        <dbReference type="Proteomes" id="UP000301751"/>
    </source>
</evidence>
<evidence type="ECO:0000256" key="10">
    <source>
        <dbReference type="ARBA" id="ARBA00022670"/>
    </source>
</evidence>
<comment type="similarity">
    <text evidence="4">In the N-terminal section; belongs to the glycosyltransferase 51 family.</text>
</comment>
<evidence type="ECO:0000256" key="3">
    <source>
        <dbReference type="ARBA" id="ARBA00007090"/>
    </source>
</evidence>
<evidence type="ECO:0000256" key="24">
    <source>
        <dbReference type="ARBA" id="ARBA00044770"/>
    </source>
</evidence>
<comment type="catalytic activity">
    <reaction evidence="25">
        <text>[GlcNAc-(1-&gt;4)-Mur2Ac(oyl-L-Ala-gamma-D-Glu-L-Lys-D-Ala-D-Ala)](n)-di-trans,octa-cis-undecaprenyl diphosphate + beta-D-GlcNAc-(1-&gt;4)-Mur2Ac(oyl-L-Ala-gamma-D-Glu-L-Lys-D-Ala-D-Ala)-di-trans,octa-cis-undecaprenyl diphosphate = [GlcNAc-(1-&gt;4)-Mur2Ac(oyl-L-Ala-gamma-D-Glu-L-Lys-D-Ala-D-Ala)](n+1)-di-trans,octa-cis-undecaprenyl diphosphate + di-trans,octa-cis-undecaprenyl diphosphate + H(+)</text>
        <dbReference type="Rhea" id="RHEA:23708"/>
        <dbReference type="Rhea" id="RHEA-COMP:9602"/>
        <dbReference type="Rhea" id="RHEA-COMP:9603"/>
        <dbReference type="ChEBI" id="CHEBI:15378"/>
        <dbReference type="ChEBI" id="CHEBI:58405"/>
        <dbReference type="ChEBI" id="CHEBI:60033"/>
        <dbReference type="ChEBI" id="CHEBI:78435"/>
        <dbReference type="EC" id="2.4.99.28"/>
    </reaction>
</comment>
<evidence type="ECO:0000256" key="7">
    <source>
        <dbReference type="ARBA" id="ARBA00022475"/>
    </source>
</evidence>
<dbReference type="InterPro" id="IPR001460">
    <property type="entry name" value="PCN-bd_Tpept"/>
</dbReference>
<dbReference type="GO" id="GO:0030288">
    <property type="term" value="C:outer membrane-bounded periplasmic space"/>
    <property type="evidence" value="ECO:0007669"/>
    <property type="project" value="TreeGrafter"/>
</dbReference>
<comment type="pathway">
    <text evidence="2">Cell wall biogenesis; peptidoglycan biosynthesis.</text>
</comment>
<dbReference type="PANTHER" id="PTHR32282">
    <property type="entry name" value="BINDING PROTEIN TRANSPEPTIDASE, PUTATIVE-RELATED"/>
    <property type="match status" value="1"/>
</dbReference>
<protein>
    <recommendedName>
        <fullName evidence="6">Penicillin-binding protein 1A</fullName>
        <ecNumber evidence="24">2.4.99.28</ecNumber>
        <ecNumber evidence="5">3.4.16.4</ecNumber>
    </recommendedName>
</protein>
<evidence type="ECO:0000256" key="8">
    <source>
        <dbReference type="ARBA" id="ARBA00022519"/>
    </source>
</evidence>
<evidence type="ECO:0000256" key="5">
    <source>
        <dbReference type="ARBA" id="ARBA00012448"/>
    </source>
</evidence>
<keyword evidence="19" id="KW-0472">Membrane</keyword>
<evidence type="ECO:0000256" key="22">
    <source>
        <dbReference type="ARBA" id="ARBA00023316"/>
    </source>
</evidence>
<keyword evidence="22" id="KW-0961">Cell wall biogenesis/degradation</keyword>
<evidence type="ECO:0000256" key="21">
    <source>
        <dbReference type="ARBA" id="ARBA00023268"/>
    </source>
</evidence>
<comment type="pathway">
    <text evidence="26">Glycan biosynthesis.</text>
</comment>
<evidence type="ECO:0000256" key="12">
    <source>
        <dbReference type="ARBA" id="ARBA00022679"/>
    </source>
</evidence>
<organism evidence="31 32">
    <name type="scientific">Pseudaquabacterium pictum</name>
    <dbReference type="NCBI Taxonomy" id="2315236"/>
    <lineage>
        <taxon>Bacteria</taxon>
        <taxon>Pseudomonadati</taxon>
        <taxon>Pseudomonadota</taxon>
        <taxon>Betaproteobacteria</taxon>
        <taxon>Burkholderiales</taxon>
        <taxon>Sphaerotilaceae</taxon>
        <taxon>Pseudaquabacterium</taxon>
    </lineage>
</organism>
<feature type="compositionally biased region" description="Low complexity" evidence="27">
    <location>
        <begin position="778"/>
        <end position="797"/>
    </location>
</feature>
<evidence type="ECO:0000256" key="15">
    <source>
        <dbReference type="ARBA" id="ARBA00022960"/>
    </source>
</evidence>
<evidence type="ECO:0000256" key="13">
    <source>
        <dbReference type="ARBA" id="ARBA00022692"/>
    </source>
</evidence>
<evidence type="ECO:0000256" key="4">
    <source>
        <dbReference type="ARBA" id="ARBA00007739"/>
    </source>
</evidence>
<proteinExistence type="inferred from homology"/>
<dbReference type="EC" id="2.4.99.28" evidence="24"/>
<dbReference type="InterPro" id="IPR001264">
    <property type="entry name" value="Glyco_trans_51"/>
</dbReference>
<evidence type="ECO:0000256" key="25">
    <source>
        <dbReference type="ARBA" id="ARBA00049902"/>
    </source>
</evidence>
<evidence type="ECO:0000256" key="2">
    <source>
        <dbReference type="ARBA" id="ARBA00004752"/>
    </source>
</evidence>
<dbReference type="InterPro" id="IPR050396">
    <property type="entry name" value="Glycosyltr_51/Transpeptidase"/>
</dbReference>
<feature type="domain" description="Penicillin-binding protein transpeptidase" evidence="28">
    <location>
        <begin position="421"/>
        <end position="676"/>
    </location>
</feature>
<comment type="catalytic activity">
    <reaction evidence="23">
        <text>Preferential cleavage: (Ac)2-L-Lys-D-Ala-|-D-Ala. Also transpeptidation of peptidyl-alanyl moieties that are N-acyl substituents of D-alanine.</text>
        <dbReference type="EC" id="3.4.16.4"/>
    </reaction>
</comment>
<dbReference type="Pfam" id="PF00912">
    <property type="entry name" value="Transgly"/>
    <property type="match status" value="1"/>
</dbReference>
<keyword evidence="32" id="KW-1185">Reference proteome</keyword>
<feature type="region of interest" description="Disordered" evidence="27">
    <location>
        <begin position="778"/>
        <end position="805"/>
    </location>
</feature>
<keyword evidence="17" id="KW-0573">Peptidoglycan synthesis</keyword>
<dbReference type="SUPFAM" id="SSF56601">
    <property type="entry name" value="beta-lactamase/transpeptidase-like"/>
    <property type="match status" value="1"/>
</dbReference>
<feature type="domain" description="Glycosyl transferase family 51" evidence="29">
    <location>
        <begin position="49"/>
        <end position="222"/>
    </location>
</feature>
<dbReference type="GO" id="GO:0006508">
    <property type="term" value="P:proteolysis"/>
    <property type="evidence" value="ECO:0007669"/>
    <property type="project" value="UniProtKB-KW"/>
</dbReference>
<reference evidence="32" key="1">
    <citation type="submission" date="2019-03" db="EMBL/GenBank/DDBJ databases">
        <title>Aquabacterium pictum sp.nov., the first bacteriochlorophyll a-containing freshwater bacterium in the genus Aquabacterium of the class Betaproteobacteria.</title>
        <authorList>
            <person name="Hirose S."/>
            <person name="Tank M."/>
            <person name="Hara E."/>
            <person name="Tamaki H."/>
            <person name="Takaichi S."/>
            <person name="Haruta S."/>
            <person name="Hanada S."/>
        </authorList>
    </citation>
    <scope>NUCLEOTIDE SEQUENCE [LARGE SCALE GENOMIC DNA]</scope>
    <source>
        <strain evidence="32">W35</strain>
    </source>
</reference>
<dbReference type="Gene3D" id="1.10.3810.10">
    <property type="entry name" value="Biosynthetic peptidoglycan transglycosylase-like"/>
    <property type="match status" value="1"/>
</dbReference>
<evidence type="ECO:0000256" key="27">
    <source>
        <dbReference type="SAM" id="MobiDB-lite"/>
    </source>
</evidence>
<keyword evidence="20" id="KW-0046">Antibiotic resistance</keyword>
<dbReference type="GO" id="GO:0005886">
    <property type="term" value="C:plasma membrane"/>
    <property type="evidence" value="ECO:0007669"/>
    <property type="project" value="UniProtKB-SubCell"/>
</dbReference>
<evidence type="ECO:0000259" key="28">
    <source>
        <dbReference type="Pfam" id="PF00905"/>
    </source>
</evidence>
<keyword evidence="18" id="KW-1133">Transmembrane helix</keyword>
<sequence length="805" mass="84706">MLIAGLGSLMAGVALLVAVVAWFGPQLPSLDPVTTYQPRQPLQVFTADGVEIGQFGAERRQFVPIDQIPALMQQAVLSVEDARFHDHSGLDLIGVARAVVAQFTGGLRQGASTITQQVARTFFLSQRFTPERKIKEVLLALEIERRLGKPQILELYMNQIYLGQRSYGFAAAAQAYFGKRLEQLSIAEAAMLAGLPQNPHYANPVTNLERATQRQRIVLARMVATGAITPAQQAAAKAEVLQLRGPVQQLLRADHVAEMARRIVVERFGADAYSQGLRVHTSLRAADQQAAVAAVRRGVLGYDSRQAWRGPEGQESLSPGGKLDAEAAAALALKDYRDDDDLRVAVVLRTSPKQLQVQLASGERVSVSTQAQRGAESAIAPGAPAELAIRAGSVVRVVQAAGKDGAPGPWQLTQWPEVQAALVALDATSGRVRALVGGFDFSRQPFNHATQARRQPGSAYKPFLYSAALEAGVMPATLVNDAPYSAANGWSPQNSDGQFDGPITLRQALVRSKNLVSIRVLQQVGVARARAWGERFGFTRAEQPDNLALALGAGSATPMRLAQAYGVLANGGWSVAPVVIERITDAQGKPLFEAPPPPPADAASRAVPARNVFLTNSLLNDVARYGTAARAQAQLGRGDLYGKTGTTNDAVDAWFAGFQAGAGSRGLVAVVWMGHGEPQSLGARESGGGLALPVWIDYMAQALKGQPVAPRPEPPEGLAWRGDDWVYAEYAEGGGITGIGLDEPGAVDPSLAASGAGADPAASAPVIRSLPLPIGVTAPGPAAVPAPAAAPRASGPQAPMPVNGP</sequence>
<keyword evidence="9" id="KW-0121">Carboxypeptidase</keyword>
<dbReference type="InterPro" id="IPR036950">
    <property type="entry name" value="PBP_transglycosylase"/>
</dbReference>
<gene>
    <name evidence="31" type="ORF">AQPW35_53260</name>
</gene>
<keyword evidence="8" id="KW-0997">Cell inner membrane</keyword>
<dbReference type="EC" id="3.4.16.4" evidence="5"/>
<keyword evidence="10" id="KW-0645">Protease</keyword>
<comment type="subcellular location">
    <subcellularLocation>
        <location evidence="1">Cell inner membrane</location>
        <topology evidence="1">Single-pass type II membrane protein</topology>
    </subcellularLocation>
</comment>
<keyword evidence="13" id="KW-0812">Transmembrane</keyword>
<dbReference type="InterPro" id="IPR012338">
    <property type="entry name" value="Beta-lactam/transpept-like"/>
</dbReference>
<dbReference type="InterPro" id="IPR031376">
    <property type="entry name" value="PCB_OB"/>
</dbReference>
<evidence type="ECO:0000259" key="29">
    <source>
        <dbReference type="Pfam" id="PF00912"/>
    </source>
</evidence>
<evidence type="ECO:0000256" key="11">
    <source>
        <dbReference type="ARBA" id="ARBA00022676"/>
    </source>
</evidence>
<evidence type="ECO:0000256" key="20">
    <source>
        <dbReference type="ARBA" id="ARBA00023251"/>
    </source>
</evidence>
<name>A0A480B2W8_9BURK</name>
<feature type="domain" description="Penicillin-binding protein OB-like" evidence="30">
    <location>
        <begin position="308"/>
        <end position="418"/>
    </location>
</feature>
<evidence type="ECO:0000256" key="17">
    <source>
        <dbReference type="ARBA" id="ARBA00022984"/>
    </source>
</evidence>
<dbReference type="GO" id="GO:0008955">
    <property type="term" value="F:peptidoglycan glycosyltransferase activity"/>
    <property type="evidence" value="ECO:0007669"/>
    <property type="project" value="UniProtKB-EC"/>
</dbReference>
<evidence type="ECO:0000256" key="19">
    <source>
        <dbReference type="ARBA" id="ARBA00023136"/>
    </source>
</evidence>
<dbReference type="Proteomes" id="UP000301751">
    <property type="component" value="Unassembled WGS sequence"/>
</dbReference>
<dbReference type="Pfam" id="PF17092">
    <property type="entry name" value="PCB_OB"/>
    <property type="match status" value="1"/>
</dbReference>
<comment type="caution">
    <text evidence="31">The sequence shown here is derived from an EMBL/GenBank/DDBJ whole genome shotgun (WGS) entry which is preliminary data.</text>
</comment>
<evidence type="ECO:0000256" key="23">
    <source>
        <dbReference type="ARBA" id="ARBA00034000"/>
    </source>
</evidence>
<dbReference type="UniPathway" id="UPA00219"/>
<dbReference type="InterPro" id="IPR023346">
    <property type="entry name" value="Lysozyme-like_dom_sf"/>
</dbReference>
<comment type="similarity">
    <text evidence="3">In the C-terminal section; belongs to the transpeptidase family.</text>
</comment>
<keyword evidence="14" id="KW-0378">Hydrolase</keyword>
<evidence type="ECO:0000313" key="31">
    <source>
        <dbReference type="EMBL" id="GCL66245.1"/>
    </source>
</evidence>
<dbReference type="Pfam" id="PF00905">
    <property type="entry name" value="Transpeptidase"/>
    <property type="match status" value="1"/>
</dbReference>
<evidence type="ECO:0000256" key="14">
    <source>
        <dbReference type="ARBA" id="ARBA00022801"/>
    </source>
</evidence>
<dbReference type="GO" id="GO:0008360">
    <property type="term" value="P:regulation of cell shape"/>
    <property type="evidence" value="ECO:0007669"/>
    <property type="project" value="UniProtKB-KW"/>
</dbReference>
<evidence type="ECO:0000256" key="16">
    <source>
        <dbReference type="ARBA" id="ARBA00022968"/>
    </source>
</evidence>
<dbReference type="SUPFAM" id="SSF53955">
    <property type="entry name" value="Lysozyme-like"/>
    <property type="match status" value="1"/>
</dbReference>
<dbReference type="AlphaFoldDB" id="A0A480B2W8"/>
<dbReference type="GO" id="GO:0046677">
    <property type="term" value="P:response to antibiotic"/>
    <property type="evidence" value="ECO:0007669"/>
    <property type="project" value="UniProtKB-KW"/>
</dbReference>